<evidence type="ECO:0000259" key="4">
    <source>
        <dbReference type="PROSITE" id="PS50106"/>
    </source>
</evidence>
<keyword evidence="6" id="KW-1185">Reference proteome</keyword>
<dbReference type="Pfam" id="PF00621">
    <property type="entry name" value="RhoGEF"/>
    <property type="match status" value="1"/>
</dbReference>
<dbReference type="AlphaFoldDB" id="A0A7R9M6B3"/>
<gene>
    <name evidence="5" type="ORF">ONB1V03_LOCUS11029</name>
</gene>
<dbReference type="SUPFAM" id="SSF48065">
    <property type="entry name" value="DBL homology domain (DH-domain)"/>
    <property type="match status" value="1"/>
</dbReference>
<dbReference type="GO" id="GO:0005085">
    <property type="term" value="F:guanyl-nucleotide exchange factor activity"/>
    <property type="evidence" value="ECO:0007669"/>
    <property type="project" value="InterPro"/>
</dbReference>
<dbReference type="InterPro" id="IPR040655">
    <property type="entry name" value="TIAM1_CC-Ex"/>
</dbReference>
<dbReference type="PROSITE" id="PS50010">
    <property type="entry name" value="DH_2"/>
    <property type="match status" value="1"/>
</dbReference>
<dbReference type="InterPro" id="IPR036034">
    <property type="entry name" value="PDZ_sf"/>
</dbReference>
<feature type="domain" description="DH" evidence="3">
    <location>
        <begin position="349"/>
        <end position="543"/>
    </location>
</feature>
<dbReference type="Gene3D" id="2.30.42.10">
    <property type="match status" value="1"/>
</dbReference>
<dbReference type="InterPro" id="IPR035899">
    <property type="entry name" value="DBL_dom_sf"/>
</dbReference>
<protein>
    <recommendedName>
        <fullName evidence="7">DH domain-containing protein</fullName>
    </recommendedName>
</protein>
<organism evidence="5">
    <name type="scientific">Oppiella nova</name>
    <dbReference type="NCBI Taxonomy" id="334625"/>
    <lineage>
        <taxon>Eukaryota</taxon>
        <taxon>Metazoa</taxon>
        <taxon>Ecdysozoa</taxon>
        <taxon>Arthropoda</taxon>
        <taxon>Chelicerata</taxon>
        <taxon>Arachnida</taxon>
        <taxon>Acari</taxon>
        <taxon>Acariformes</taxon>
        <taxon>Sarcoptiformes</taxon>
        <taxon>Oribatida</taxon>
        <taxon>Brachypylina</taxon>
        <taxon>Oppioidea</taxon>
        <taxon>Oppiidae</taxon>
        <taxon>Oppiella</taxon>
    </lineage>
</organism>
<dbReference type="InterPro" id="IPR043537">
    <property type="entry name" value="Tiam1/Tiam2/Sif"/>
</dbReference>
<dbReference type="InterPro" id="IPR011993">
    <property type="entry name" value="PH-like_dom_sf"/>
</dbReference>
<dbReference type="EMBL" id="OC922722">
    <property type="protein sequence ID" value="CAD7654382.1"/>
    <property type="molecule type" value="Genomic_DNA"/>
</dbReference>
<dbReference type="CDD" id="cd00136">
    <property type="entry name" value="PDZ_canonical"/>
    <property type="match status" value="1"/>
</dbReference>
<dbReference type="SUPFAM" id="SSF50729">
    <property type="entry name" value="PH domain-like"/>
    <property type="match status" value="1"/>
</dbReference>
<feature type="compositionally biased region" description="Basic and acidic residues" evidence="2">
    <location>
        <begin position="327"/>
        <end position="336"/>
    </location>
</feature>
<dbReference type="Gene3D" id="2.30.29.30">
    <property type="entry name" value="Pleckstrin-homology domain (PH domain)/Phosphotyrosine-binding domain (PTB)"/>
    <property type="match status" value="1"/>
</dbReference>
<evidence type="ECO:0000256" key="2">
    <source>
        <dbReference type="SAM" id="MobiDB-lite"/>
    </source>
</evidence>
<dbReference type="Pfam" id="PF18385">
    <property type="entry name" value="Tiam_CC_Ex"/>
    <property type="match status" value="1"/>
</dbReference>
<proteinExistence type="predicted"/>
<sequence length="798" mass="89650">MASEEKNEKQRIEIFRLKCYLSAVEANDEMPNPKTVLSLTNRRTKSQLNRLGVFTVSSLHAFNCAKNPSIVGSLLRRQKSDEKDVVLTTRDDKLIEVDVLMTTTGERRRLEVSSEWTTDQLLLHLMSSHSNAREYYVSQSSRIVSRGLLLGHLSRDLLEIIPKVLFTVELSRDTNDVLFGFSVESELMASDLCVYVSRVESGSIAASHGLRRLDELVVINGALVHDLDMMFVESLLQEECNLCLMIRSARDSSQQPNDGVVVADDTIETTDDMIESLVCPPPPEDSANATLINSEQLKDLIVPKVDAFLPKQNSFSQLIHFPAQNDDSGRRLERHATTPATTATTPSDKMRKVVKELVDTEVSYCASLEQLLSLYLEPLSRETTLLSQTDIAVLFGSIKEIIRNQKQFKNELQSIASDDSGGDGSDAATPLDVEAIARCFLAHSNAFRNYSTFCASHSRAVKLLSDEKSAQCLQLKEWLSRRSSGQLAQSLESFLIKPIQRVLKYPLLLSQMKSFCAKDSPQSRRLDDALKAVESVAEHINEMQRIHEEYGAIFEHLARIQARATQQSVDLSPTALIHVNTLCLSSNVSSVVYQYGGVQWINSMEFLGKNSRKGVELHSMCFVFRQFVVFLCKETIRRNKRQTTTSASQSRTEVEIIRHQTLIPVIEVQVRASAHTETEHDFRWELIQLKTSAGKRSEKIYRLSNSSCEYRNAFLRTIRQIIREDVRQMSCQLKQQKTACEASSVVSSSVVAKEDDALSSQTVSCGLCGKDVSIGCRSKDHSMTSSNLSDSPIWKRRQ</sequence>
<feature type="non-terminal residue" evidence="5">
    <location>
        <position position="798"/>
    </location>
</feature>
<dbReference type="EMBL" id="CAJPVJ010007897">
    <property type="protein sequence ID" value="CAG2171569.1"/>
    <property type="molecule type" value="Genomic_DNA"/>
</dbReference>
<evidence type="ECO:0000313" key="6">
    <source>
        <dbReference type="Proteomes" id="UP000728032"/>
    </source>
</evidence>
<dbReference type="Gene3D" id="1.20.900.10">
    <property type="entry name" value="Dbl homology (DH) domain"/>
    <property type="match status" value="1"/>
</dbReference>
<dbReference type="SMART" id="SM00325">
    <property type="entry name" value="RhoGEF"/>
    <property type="match status" value="1"/>
</dbReference>
<accession>A0A7R9M6B3</accession>
<evidence type="ECO:0000313" key="5">
    <source>
        <dbReference type="EMBL" id="CAD7654382.1"/>
    </source>
</evidence>
<dbReference type="InterPro" id="IPR055230">
    <property type="entry name" value="PH_Tiam1/2"/>
</dbReference>
<feature type="domain" description="PDZ" evidence="4">
    <location>
        <begin position="167"/>
        <end position="238"/>
    </location>
</feature>
<dbReference type="PANTHER" id="PTHR46001">
    <property type="entry name" value="TIAM (MAMMALIAN TUMOR INVASION AND METASTASIS FACTOR) HOMOLOG"/>
    <property type="match status" value="1"/>
</dbReference>
<name>A0A7R9M6B3_9ACAR</name>
<dbReference type="SMART" id="SM00228">
    <property type="entry name" value="PDZ"/>
    <property type="match status" value="1"/>
</dbReference>
<dbReference type="Proteomes" id="UP000728032">
    <property type="component" value="Unassembled WGS sequence"/>
</dbReference>
<evidence type="ECO:0000256" key="1">
    <source>
        <dbReference type="ARBA" id="ARBA00022737"/>
    </source>
</evidence>
<dbReference type="InterPro" id="IPR000219">
    <property type="entry name" value="DH_dom"/>
</dbReference>
<dbReference type="CDD" id="cd00160">
    <property type="entry name" value="RhoGEF"/>
    <property type="match status" value="1"/>
</dbReference>
<dbReference type="PROSITE" id="PS50106">
    <property type="entry name" value="PDZ"/>
    <property type="match status" value="1"/>
</dbReference>
<dbReference type="SUPFAM" id="SSF50156">
    <property type="entry name" value="PDZ domain-like"/>
    <property type="match status" value="1"/>
</dbReference>
<feature type="compositionally biased region" description="Low complexity" evidence="2">
    <location>
        <begin position="337"/>
        <end position="346"/>
    </location>
</feature>
<reference evidence="5" key="1">
    <citation type="submission" date="2020-11" db="EMBL/GenBank/DDBJ databases">
        <authorList>
            <person name="Tran Van P."/>
        </authorList>
    </citation>
    <scope>NUCLEOTIDE SEQUENCE</scope>
</reference>
<dbReference type="InterPro" id="IPR001478">
    <property type="entry name" value="PDZ"/>
</dbReference>
<dbReference type="OrthoDB" id="8059989at2759"/>
<keyword evidence="1" id="KW-0677">Repeat</keyword>
<dbReference type="PANTHER" id="PTHR46001:SF3">
    <property type="entry name" value="PROTEIN STILL LIFE, ISOFORM SIF TYPE 1"/>
    <property type="match status" value="1"/>
</dbReference>
<evidence type="ECO:0000259" key="3">
    <source>
        <dbReference type="PROSITE" id="PS50010"/>
    </source>
</evidence>
<feature type="region of interest" description="Disordered" evidence="2">
    <location>
        <begin position="326"/>
        <end position="347"/>
    </location>
</feature>
<dbReference type="Gene3D" id="6.10.140.680">
    <property type="match status" value="1"/>
</dbReference>
<evidence type="ECO:0008006" key="7">
    <source>
        <dbReference type="Google" id="ProtNLM"/>
    </source>
</evidence>
<dbReference type="Pfam" id="PF23014">
    <property type="entry name" value="PH_Tiam1"/>
    <property type="match status" value="1"/>
</dbReference>
<dbReference type="GO" id="GO:0007264">
    <property type="term" value="P:small GTPase-mediated signal transduction"/>
    <property type="evidence" value="ECO:0007669"/>
    <property type="project" value="InterPro"/>
</dbReference>